<keyword evidence="3" id="KW-1185">Reference proteome</keyword>
<dbReference type="RefSeq" id="WP_147165738.1">
    <property type="nucleotide sequence ID" value="NZ_VOOR01000003.1"/>
</dbReference>
<organism evidence="2 3">
    <name type="scientific">Phaeodactylibacter luteus</name>
    <dbReference type="NCBI Taxonomy" id="1564516"/>
    <lineage>
        <taxon>Bacteria</taxon>
        <taxon>Pseudomonadati</taxon>
        <taxon>Bacteroidota</taxon>
        <taxon>Saprospiria</taxon>
        <taxon>Saprospirales</taxon>
        <taxon>Haliscomenobacteraceae</taxon>
        <taxon>Phaeodactylibacter</taxon>
    </lineage>
</organism>
<feature type="transmembrane region" description="Helical" evidence="1">
    <location>
        <begin position="178"/>
        <end position="197"/>
    </location>
</feature>
<dbReference type="EMBL" id="VOOR01000003">
    <property type="protein sequence ID" value="TXB68851.1"/>
    <property type="molecule type" value="Genomic_DNA"/>
</dbReference>
<feature type="transmembrane region" description="Helical" evidence="1">
    <location>
        <begin position="21"/>
        <end position="44"/>
    </location>
</feature>
<feature type="transmembrane region" description="Helical" evidence="1">
    <location>
        <begin position="114"/>
        <end position="134"/>
    </location>
</feature>
<evidence type="ECO:0000256" key="1">
    <source>
        <dbReference type="SAM" id="Phobius"/>
    </source>
</evidence>
<dbReference type="PANTHER" id="PTHR23525">
    <property type="entry name" value="TRANSPORTER, PUTATIVE-RELATED"/>
    <property type="match status" value="1"/>
</dbReference>
<feature type="transmembrane region" description="Helical" evidence="1">
    <location>
        <begin position="56"/>
        <end position="75"/>
    </location>
</feature>
<evidence type="ECO:0000313" key="2">
    <source>
        <dbReference type="EMBL" id="TXB68851.1"/>
    </source>
</evidence>
<feature type="transmembrane region" description="Helical" evidence="1">
    <location>
        <begin position="351"/>
        <end position="373"/>
    </location>
</feature>
<keyword evidence="1" id="KW-0812">Transmembrane</keyword>
<keyword evidence="1" id="KW-0472">Membrane</keyword>
<name>A0A5C6S4W0_9BACT</name>
<feature type="transmembrane region" description="Helical" evidence="1">
    <location>
        <begin position="218"/>
        <end position="244"/>
    </location>
</feature>
<feature type="transmembrane region" description="Helical" evidence="1">
    <location>
        <begin position="82"/>
        <end position="102"/>
    </location>
</feature>
<feature type="transmembrane region" description="Helical" evidence="1">
    <location>
        <begin position="282"/>
        <end position="302"/>
    </location>
</feature>
<accession>A0A5C6S4W0</accession>
<gene>
    <name evidence="2" type="ORF">FRY97_01950</name>
</gene>
<sequence length="430" mass="47737">MSPLRQVVSGYRNVPRPIISIITAQFFVQGVNTAFFLLLNYYMAREGFADFEVADVLSYRFLAVFLLAFPIGLFIKGRKLKPFFLAATLLTPITSHLMLWSIAEGWGTLLNLSAMAWGLAFTCMQVTVLPYLLLNAPPKAHSEAISLSFLSFSATICLVGFLNFALNRIAPDFFTEQRVLQLVSTFALVGAWFVFRVKTPEEVTPKIPFRKIWQGYDWKAIAGALAPTLIIAIGAGFTIPVINLFFLNIHDLPSRAFSLVGAGTFLLVAIVVTLMPYIKRTFGYRIAITGFQTASILALAILATTEYYAGWQGALGVAIAAYIIRQPLMSAAAPMTSELTMYYVGPKNQEIMSALNASIWSGSWFISMKLFGWLRQMDFRYVSIFLITVGLYVIGVAWYAWLIHKYERKKAPVGAQLAAAPCRTAALSKK</sequence>
<comment type="caution">
    <text evidence="2">The sequence shown here is derived from an EMBL/GenBank/DDBJ whole genome shotgun (WGS) entry which is preliminary data.</text>
</comment>
<dbReference type="SUPFAM" id="SSF103473">
    <property type="entry name" value="MFS general substrate transporter"/>
    <property type="match status" value="1"/>
</dbReference>
<dbReference type="Gene3D" id="1.20.1250.20">
    <property type="entry name" value="MFS general substrate transporter like domains"/>
    <property type="match status" value="2"/>
</dbReference>
<proteinExistence type="predicted"/>
<feature type="transmembrane region" description="Helical" evidence="1">
    <location>
        <begin position="379"/>
        <end position="401"/>
    </location>
</feature>
<dbReference type="Proteomes" id="UP000321580">
    <property type="component" value="Unassembled WGS sequence"/>
</dbReference>
<feature type="transmembrane region" description="Helical" evidence="1">
    <location>
        <begin position="256"/>
        <end position="275"/>
    </location>
</feature>
<feature type="transmembrane region" description="Helical" evidence="1">
    <location>
        <begin position="146"/>
        <end position="166"/>
    </location>
</feature>
<evidence type="ECO:0000313" key="3">
    <source>
        <dbReference type="Proteomes" id="UP000321580"/>
    </source>
</evidence>
<reference evidence="2 3" key="1">
    <citation type="submission" date="2019-08" db="EMBL/GenBank/DDBJ databases">
        <title>Genome of Phaeodactylibacter luteus.</title>
        <authorList>
            <person name="Bowman J.P."/>
        </authorList>
    </citation>
    <scope>NUCLEOTIDE SEQUENCE [LARGE SCALE GENOMIC DNA]</scope>
    <source>
        <strain evidence="2 3">KCTC 42180</strain>
    </source>
</reference>
<dbReference type="InterPro" id="IPR036259">
    <property type="entry name" value="MFS_trans_sf"/>
</dbReference>
<dbReference type="AlphaFoldDB" id="A0A5C6S4W0"/>
<dbReference type="OrthoDB" id="9810492at2"/>
<dbReference type="PANTHER" id="PTHR23525:SF1">
    <property type="entry name" value="NODULIN-LIKE DOMAIN-CONTAINING PROTEIN"/>
    <property type="match status" value="1"/>
</dbReference>
<keyword evidence="1" id="KW-1133">Transmembrane helix</keyword>
<protein>
    <submittedName>
        <fullName evidence="2">MFS transporter</fullName>
    </submittedName>
</protein>